<evidence type="ECO:0000313" key="1">
    <source>
        <dbReference type="EMBL" id="GAC42708.1"/>
    </source>
</evidence>
<organism evidence="1 2">
    <name type="scientific">Paenibacillus popilliae ATCC 14706</name>
    <dbReference type="NCBI Taxonomy" id="1212764"/>
    <lineage>
        <taxon>Bacteria</taxon>
        <taxon>Bacillati</taxon>
        <taxon>Bacillota</taxon>
        <taxon>Bacilli</taxon>
        <taxon>Bacillales</taxon>
        <taxon>Paenibacillaceae</taxon>
        <taxon>Paenibacillus</taxon>
    </lineage>
</organism>
<dbReference type="RefSeq" id="WP_006286197.1">
    <property type="nucleotide sequence ID" value="NZ_BALG01000133.1"/>
</dbReference>
<sequence length="50" mass="5448">MIKTTATGGIELDSKLVGDVNILNNYVTEGPDKLLHIDPKAKEKVNHEST</sequence>
<keyword evidence="2" id="KW-1185">Reference proteome</keyword>
<name>M9M5S8_PAEPP</name>
<dbReference type="AlphaFoldDB" id="M9M5S8"/>
<protein>
    <submittedName>
        <fullName evidence="1">Uncharacterized protein</fullName>
    </submittedName>
</protein>
<accession>M9M5S8</accession>
<dbReference type="Proteomes" id="UP000029453">
    <property type="component" value="Unassembled WGS sequence"/>
</dbReference>
<evidence type="ECO:0000313" key="2">
    <source>
        <dbReference type="Proteomes" id="UP000029453"/>
    </source>
</evidence>
<proteinExistence type="predicted"/>
<dbReference type="EMBL" id="BALG01000133">
    <property type="protein sequence ID" value="GAC42708.1"/>
    <property type="molecule type" value="Genomic_DNA"/>
</dbReference>
<gene>
    <name evidence="1" type="ORF">PPOP_2068</name>
</gene>
<reference evidence="1 2" key="1">
    <citation type="submission" date="2012-10" db="EMBL/GenBank/DDBJ databases">
        <title>Draft Genome Sequence of Paenibacillus popilliae ATCC 14706T.</title>
        <authorList>
            <person name="Iiyama K."/>
            <person name="Mori K."/>
            <person name="Mon H."/>
            <person name="Chieda Y."/>
            <person name="Lee J.M."/>
            <person name="Kusakabe T."/>
            <person name="Tashiro K."/>
            <person name="Asano S."/>
            <person name="Yasunaga-Aoki C."/>
            <person name="Shimizu S."/>
        </authorList>
    </citation>
    <scope>NUCLEOTIDE SEQUENCE [LARGE SCALE GENOMIC DNA]</scope>
    <source>
        <strain evidence="1 2">ATCC 14706</strain>
    </source>
</reference>
<comment type="caution">
    <text evidence="1">The sequence shown here is derived from an EMBL/GenBank/DDBJ whole genome shotgun (WGS) entry which is preliminary data.</text>
</comment>